<protein>
    <submittedName>
        <fullName evidence="1">Uncharacterized protein</fullName>
    </submittedName>
</protein>
<evidence type="ECO:0000313" key="2">
    <source>
        <dbReference type="Proteomes" id="UP000187455"/>
    </source>
</evidence>
<name>A0A1R0H286_9FUNG</name>
<keyword evidence="2" id="KW-1185">Reference proteome</keyword>
<gene>
    <name evidence="1" type="ORF">AYI68_g2599</name>
</gene>
<accession>A0A1R0H286</accession>
<dbReference type="AlphaFoldDB" id="A0A1R0H286"/>
<proteinExistence type="predicted"/>
<reference evidence="1 2" key="1">
    <citation type="journal article" date="2016" name="Mol. Biol. Evol.">
        <title>Genome-Wide Survey of Gut Fungi (Harpellales) Reveals the First Horizontally Transferred Ubiquitin Gene from a Mosquito Host.</title>
        <authorList>
            <person name="Wang Y."/>
            <person name="White M.M."/>
            <person name="Kvist S."/>
            <person name="Moncalvo J.M."/>
        </authorList>
    </citation>
    <scope>NUCLEOTIDE SEQUENCE [LARGE SCALE GENOMIC DNA]</scope>
    <source>
        <strain evidence="1 2">ALG-7-W6</strain>
    </source>
</reference>
<organism evidence="1 2">
    <name type="scientific">Smittium mucronatum</name>
    <dbReference type="NCBI Taxonomy" id="133383"/>
    <lineage>
        <taxon>Eukaryota</taxon>
        <taxon>Fungi</taxon>
        <taxon>Fungi incertae sedis</taxon>
        <taxon>Zoopagomycota</taxon>
        <taxon>Kickxellomycotina</taxon>
        <taxon>Harpellomycetes</taxon>
        <taxon>Harpellales</taxon>
        <taxon>Legeriomycetaceae</taxon>
        <taxon>Smittium</taxon>
    </lineage>
</organism>
<comment type="caution">
    <text evidence="1">The sequence shown here is derived from an EMBL/GenBank/DDBJ whole genome shotgun (WGS) entry which is preliminary data.</text>
</comment>
<dbReference type="EMBL" id="LSSL01000986">
    <property type="protein sequence ID" value="OLY83264.1"/>
    <property type="molecule type" value="Genomic_DNA"/>
</dbReference>
<dbReference type="STRING" id="133383.A0A1R0H286"/>
<dbReference type="Proteomes" id="UP000187455">
    <property type="component" value="Unassembled WGS sequence"/>
</dbReference>
<evidence type="ECO:0000313" key="1">
    <source>
        <dbReference type="EMBL" id="OLY83264.1"/>
    </source>
</evidence>
<sequence length="214" mass="24458">MLLSASNTQQALHDFFLSRVLIHENFDPRVVKEVFAPLLELTILPVQISSVWSFPQPKNTQKGSLKGIYIFTDEWHTNLGPPGRPPDTKRVEEEIIKDYGEDLLQSNRSFLQDQVGEVNKYFKTVDNSFRNDNKLEIHVNQIFTNQSRDLRREASKLLNIVESNHKSDIEGFQRALNTEPKNAAVKDSDLVHGPTETFFQATITTTGEKCSNRT</sequence>